<dbReference type="EMBL" id="CP060131">
    <property type="protein sequence ID" value="QNG54257.1"/>
    <property type="molecule type" value="Genomic_DNA"/>
</dbReference>
<evidence type="ECO:0000313" key="3">
    <source>
        <dbReference type="Proteomes" id="UP000515728"/>
    </source>
</evidence>
<sequence length="147" mass="15065">MRRVSAWFLGTVAVVTLLFGYRTSTSGPDVVPAAAAPATTSPTPATTSPSATAAASATVTGSAVQTRWGPVQVQLSVVDGRITGVDVVQYPQGNREDQQINSRALPVLVEETLTAQSADIDMVSGATVTSEGYLGSLQSAIDQMAPA</sequence>
<keyword evidence="3" id="KW-1185">Reference proteome</keyword>
<gene>
    <name evidence="2" type="ORF">H6H00_10380</name>
</gene>
<dbReference type="Pfam" id="PF04205">
    <property type="entry name" value="FMN_bind"/>
    <property type="match status" value="1"/>
</dbReference>
<evidence type="ECO:0000313" key="2">
    <source>
        <dbReference type="EMBL" id="QNG54257.1"/>
    </source>
</evidence>
<accession>A0A7G7MN96</accession>
<dbReference type="KEGG" id="ppel:H6H00_10380"/>
<dbReference type="Proteomes" id="UP000515728">
    <property type="component" value="Chromosome"/>
</dbReference>
<proteinExistence type="predicted"/>
<organism evidence="2 3">
    <name type="scientific">Pseudonocardia petroleophila</name>
    <dbReference type="NCBI Taxonomy" id="37331"/>
    <lineage>
        <taxon>Bacteria</taxon>
        <taxon>Bacillati</taxon>
        <taxon>Actinomycetota</taxon>
        <taxon>Actinomycetes</taxon>
        <taxon>Pseudonocardiales</taxon>
        <taxon>Pseudonocardiaceae</taxon>
        <taxon>Pseudonocardia</taxon>
    </lineage>
</organism>
<dbReference type="SMART" id="SM00900">
    <property type="entry name" value="FMN_bind"/>
    <property type="match status" value="1"/>
</dbReference>
<dbReference type="GO" id="GO:0016020">
    <property type="term" value="C:membrane"/>
    <property type="evidence" value="ECO:0007669"/>
    <property type="project" value="InterPro"/>
</dbReference>
<dbReference type="InterPro" id="IPR007329">
    <property type="entry name" value="FMN-bd"/>
</dbReference>
<protein>
    <submittedName>
        <fullName evidence="2">FMN-binding protein</fullName>
    </submittedName>
</protein>
<evidence type="ECO:0000259" key="1">
    <source>
        <dbReference type="SMART" id="SM00900"/>
    </source>
</evidence>
<reference evidence="2 3" key="1">
    <citation type="submission" date="2020-08" db="EMBL/GenBank/DDBJ databases">
        <authorList>
            <person name="Mo P."/>
        </authorList>
    </citation>
    <scope>NUCLEOTIDE SEQUENCE [LARGE SCALE GENOMIC DNA]</scope>
    <source>
        <strain evidence="2 3">CGMCC 4.1532</strain>
    </source>
</reference>
<name>A0A7G7MN96_9PSEU</name>
<dbReference type="GO" id="GO:0010181">
    <property type="term" value="F:FMN binding"/>
    <property type="evidence" value="ECO:0007669"/>
    <property type="project" value="InterPro"/>
</dbReference>
<dbReference type="RefSeq" id="WP_185721079.1">
    <property type="nucleotide sequence ID" value="NZ_BAAAWI010000001.1"/>
</dbReference>
<feature type="domain" description="FMN-binding" evidence="1">
    <location>
        <begin position="66"/>
        <end position="144"/>
    </location>
</feature>
<dbReference type="Gene3D" id="3.90.1010.20">
    <property type="match status" value="1"/>
</dbReference>
<dbReference type="AlphaFoldDB" id="A0A7G7MN96"/>